<evidence type="ECO:0000256" key="1">
    <source>
        <dbReference type="SAM" id="Phobius"/>
    </source>
</evidence>
<sequence>MSFASLFWAITAFMQSCMLSKFGQKHLQYTWLQSERNKKYLIIVCVVMFIISLWMNYRFEGLSVGLLTWLFVIIPTAFFIQVLFFYRLRGYFLFLWKTFAILAFIISVLEL</sequence>
<evidence type="ECO:0000313" key="2">
    <source>
        <dbReference type="EMBL" id="QER39717.1"/>
    </source>
</evidence>
<feature type="transmembrane region" description="Helical" evidence="1">
    <location>
        <begin position="64"/>
        <end position="85"/>
    </location>
</feature>
<protein>
    <recommendedName>
        <fullName evidence="4">DUF3325 domain-containing protein</fullName>
    </recommendedName>
</protein>
<feature type="transmembrane region" description="Helical" evidence="1">
    <location>
        <begin position="39"/>
        <end position="57"/>
    </location>
</feature>
<dbReference type="KEGG" id="asue:F2A31_08320"/>
<name>A0A5P1UVQ2_9GAMM</name>
<gene>
    <name evidence="2" type="ORF">F2A31_08320</name>
</gene>
<keyword evidence="1" id="KW-1133">Transmembrane helix</keyword>
<evidence type="ECO:0000313" key="3">
    <source>
        <dbReference type="Proteomes" id="UP000325177"/>
    </source>
</evidence>
<dbReference type="RefSeq" id="WP_150025996.1">
    <property type="nucleotide sequence ID" value="NZ_CP043909.1"/>
</dbReference>
<dbReference type="AlphaFoldDB" id="A0A5P1UVQ2"/>
<keyword evidence="3" id="KW-1185">Reference proteome</keyword>
<feature type="transmembrane region" description="Helical" evidence="1">
    <location>
        <begin position="91"/>
        <end position="109"/>
    </location>
</feature>
<reference evidence="2 3" key="1">
    <citation type="submission" date="2019-09" db="EMBL/GenBank/DDBJ databases">
        <title>Acinetobacter sp. C16S1 isolated from saline soil.</title>
        <authorList>
            <person name="Xu L."/>
            <person name="Sun J.-Q."/>
        </authorList>
    </citation>
    <scope>NUCLEOTIDE SEQUENCE [LARGE SCALE GENOMIC DNA]</scope>
    <source>
        <strain evidence="2 3">C16S1</strain>
    </source>
</reference>
<dbReference type="Proteomes" id="UP000325177">
    <property type="component" value="Chromosome"/>
</dbReference>
<accession>A0A5P1UVQ2</accession>
<organism evidence="2 3">
    <name type="scientific">Acinetobacter suaedae</name>
    <dbReference type="NCBI Taxonomy" id="2609668"/>
    <lineage>
        <taxon>Bacteria</taxon>
        <taxon>Pseudomonadati</taxon>
        <taxon>Pseudomonadota</taxon>
        <taxon>Gammaproteobacteria</taxon>
        <taxon>Moraxellales</taxon>
        <taxon>Moraxellaceae</taxon>
        <taxon>Acinetobacter</taxon>
    </lineage>
</organism>
<evidence type="ECO:0008006" key="4">
    <source>
        <dbReference type="Google" id="ProtNLM"/>
    </source>
</evidence>
<keyword evidence="1" id="KW-0472">Membrane</keyword>
<keyword evidence="1" id="KW-0812">Transmembrane</keyword>
<proteinExistence type="predicted"/>
<dbReference type="EMBL" id="CP043909">
    <property type="protein sequence ID" value="QER39717.1"/>
    <property type="molecule type" value="Genomic_DNA"/>
</dbReference>